<feature type="region of interest" description="Disordered" evidence="2">
    <location>
        <begin position="378"/>
        <end position="404"/>
    </location>
</feature>
<feature type="region of interest" description="Disordered" evidence="2">
    <location>
        <begin position="1"/>
        <end position="26"/>
    </location>
</feature>
<protein>
    <submittedName>
        <fullName evidence="4">AmiB activator</fullName>
    </submittedName>
</protein>
<feature type="coiled-coil region" evidence="1">
    <location>
        <begin position="75"/>
        <end position="151"/>
    </location>
</feature>
<evidence type="ECO:0000313" key="4">
    <source>
        <dbReference type="EMBL" id="STQ99966.1"/>
    </source>
</evidence>
<dbReference type="GO" id="GO:0004222">
    <property type="term" value="F:metalloendopeptidase activity"/>
    <property type="evidence" value="ECO:0007669"/>
    <property type="project" value="TreeGrafter"/>
</dbReference>
<dbReference type="InterPro" id="IPR016047">
    <property type="entry name" value="M23ase_b-sheet_dom"/>
</dbReference>
<dbReference type="InterPro" id="IPR050570">
    <property type="entry name" value="Cell_wall_metabolism_enzyme"/>
</dbReference>
<organism evidence="4 5">
    <name type="scientific">Kingella potus</name>
    <dbReference type="NCBI Taxonomy" id="265175"/>
    <lineage>
        <taxon>Bacteria</taxon>
        <taxon>Pseudomonadati</taxon>
        <taxon>Pseudomonadota</taxon>
        <taxon>Betaproteobacteria</taxon>
        <taxon>Neisseriales</taxon>
        <taxon>Neisseriaceae</taxon>
        <taxon>Kingella</taxon>
    </lineage>
</organism>
<keyword evidence="5" id="KW-1185">Reference proteome</keyword>
<evidence type="ECO:0000256" key="1">
    <source>
        <dbReference type="SAM" id="Coils"/>
    </source>
</evidence>
<evidence type="ECO:0000259" key="3">
    <source>
        <dbReference type="Pfam" id="PF01551"/>
    </source>
</evidence>
<dbReference type="Proteomes" id="UP000254293">
    <property type="component" value="Unassembled WGS sequence"/>
</dbReference>
<gene>
    <name evidence="4" type="ORF">NCTC13336_00154</name>
</gene>
<reference evidence="4 5" key="1">
    <citation type="submission" date="2018-06" db="EMBL/GenBank/DDBJ databases">
        <authorList>
            <consortium name="Pathogen Informatics"/>
            <person name="Doyle S."/>
        </authorList>
    </citation>
    <scope>NUCLEOTIDE SEQUENCE [LARGE SCALE GENOMIC DNA]</scope>
    <source>
        <strain evidence="4 5">NCTC13336</strain>
    </source>
</reference>
<evidence type="ECO:0000256" key="2">
    <source>
        <dbReference type="SAM" id="MobiDB-lite"/>
    </source>
</evidence>
<dbReference type="Pfam" id="PF01551">
    <property type="entry name" value="Peptidase_M23"/>
    <property type="match status" value="1"/>
</dbReference>
<dbReference type="SUPFAM" id="SSF51261">
    <property type="entry name" value="Duplicated hybrid motif"/>
    <property type="match status" value="1"/>
</dbReference>
<dbReference type="AlphaFoldDB" id="A0A377QX42"/>
<dbReference type="PANTHER" id="PTHR21666">
    <property type="entry name" value="PEPTIDASE-RELATED"/>
    <property type="match status" value="1"/>
</dbReference>
<feature type="region of interest" description="Disordered" evidence="2">
    <location>
        <begin position="298"/>
        <end position="362"/>
    </location>
</feature>
<dbReference type="Gene3D" id="6.10.250.3150">
    <property type="match status" value="1"/>
</dbReference>
<dbReference type="InterPro" id="IPR011055">
    <property type="entry name" value="Dup_hybrid_motif"/>
</dbReference>
<evidence type="ECO:0000313" key="5">
    <source>
        <dbReference type="Proteomes" id="UP000254293"/>
    </source>
</evidence>
<sequence length="505" mass="54032">MGAVPAGKNSSEKKTQTRLYRPSEIPVPQPVADSAIIRRFVRTSAPAMSPRSLLIAALLAVLPAHAAPEQDGGGLDSLRRAISDTENDLRKKKQAQEKTQQTLDKTRAALEKARRELAAADRRSRDAEQRLQKLQSELEALKAETASGKAQLARLLGGQYKNRQSNAVILFLKNAEPGRKTRYLQYARRIGEANRQVIARLAGQQQQMQQHEAEIDAELAKLAALKQEKQAALAKLGKTRAAAQNENSRLTADIARQNSRLAKLKSDEARLNQVIAGIARRNAAKHRREAAARAKAAAERLAAAKQARQTPPQTQGKPDPAAILAGKTDRPSEKTPAAVQRPSEHTTPPESAPPSTPPASTLTAEDRALQGEYADNGNLFSKMQGRLPHPAGGNVSGGFGQTRPDGGVWRGQFFATAPAPVRSVAGGTVAYAGHLGENYGNTVVVDHGGGYTTIYTGLSAVSAANGTPVRSGTVLGTSGSAFGAEGLYFEIRYRQSAMNPAAWLR</sequence>
<dbReference type="CDD" id="cd12797">
    <property type="entry name" value="M23_peptidase"/>
    <property type="match status" value="1"/>
</dbReference>
<proteinExistence type="predicted"/>
<dbReference type="RefSeq" id="WP_244733046.1">
    <property type="nucleotide sequence ID" value="NZ_CP091516.1"/>
</dbReference>
<dbReference type="Gene3D" id="2.70.70.10">
    <property type="entry name" value="Glucose Permease (Domain IIA)"/>
    <property type="match status" value="1"/>
</dbReference>
<dbReference type="PANTHER" id="PTHR21666:SF291">
    <property type="entry name" value="STAGE II SPORULATION PROTEIN Q"/>
    <property type="match status" value="1"/>
</dbReference>
<dbReference type="EMBL" id="UGJJ01000001">
    <property type="protein sequence ID" value="STQ99966.1"/>
    <property type="molecule type" value="Genomic_DNA"/>
</dbReference>
<feature type="domain" description="M23ase beta-sheet core" evidence="3">
    <location>
        <begin position="413"/>
        <end position="500"/>
    </location>
</feature>
<accession>A0A377QX42</accession>
<feature type="compositionally biased region" description="Low complexity" evidence="2">
    <location>
        <begin position="299"/>
        <end position="308"/>
    </location>
</feature>
<keyword evidence="1" id="KW-0175">Coiled coil</keyword>
<name>A0A377QX42_9NEIS</name>